<dbReference type="Proteomes" id="UP000264820">
    <property type="component" value="Unplaced"/>
</dbReference>
<keyword evidence="1" id="KW-1133">Transmembrane helix</keyword>
<keyword evidence="1" id="KW-0812">Transmembrane</keyword>
<dbReference type="PANTHER" id="PTHR15193:SF2">
    <property type="match status" value="1"/>
</dbReference>
<feature type="chain" id="PRO_5018568687" description="Ig-like domain-containing protein" evidence="2">
    <location>
        <begin position="21"/>
        <end position="191"/>
    </location>
</feature>
<keyword evidence="1" id="KW-0472">Membrane</keyword>
<dbReference type="SMART" id="SM00409">
    <property type="entry name" value="IG"/>
    <property type="match status" value="1"/>
</dbReference>
<accession>A0A3Q2XNM9</accession>
<dbReference type="OMA" id="FLSVTWY"/>
<reference evidence="4" key="1">
    <citation type="submission" date="2025-08" db="UniProtKB">
        <authorList>
            <consortium name="Ensembl"/>
        </authorList>
    </citation>
    <scope>IDENTIFICATION</scope>
</reference>
<dbReference type="PROSITE" id="PS50835">
    <property type="entry name" value="IG_LIKE"/>
    <property type="match status" value="1"/>
</dbReference>
<dbReference type="PANTHER" id="PTHR15193">
    <property type="entry name" value="CD83 ANTIGEN"/>
    <property type="match status" value="1"/>
</dbReference>
<dbReference type="Ensembl" id="ENSHCOT00000003876.1">
    <property type="protein sequence ID" value="ENSHCOP00000006315.1"/>
    <property type="gene ID" value="ENSHCOG00000008100.1"/>
</dbReference>
<evidence type="ECO:0000256" key="2">
    <source>
        <dbReference type="SAM" id="SignalP"/>
    </source>
</evidence>
<organism evidence="4 5">
    <name type="scientific">Hippocampus comes</name>
    <name type="common">Tiger tail seahorse</name>
    <dbReference type="NCBI Taxonomy" id="109280"/>
    <lineage>
        <taxon>Eukaryota</taxon>
        <taxon>Metazoa</taxon>
        <taxon>Chordata</taxon>
        <taxon>Craniata</taxon>
        <taxon>Vertebrata</taxon>
        <taxon>Euteleostomi</taxon>
        <taxon>Actinopterygii</taxon>
        <taxon>Neopterygii</taxon>
        <taxon>Teleostei</taxon>
        <taxon>Neoteleostei</taxon>
        <taxon>Acanthomorphata</taxon>
        <taxon>Syngnathiaria</taxon>
        <taxon>Syngnathiformes</taxon>
        <taxon>Syngnathoidei</taxon>
        <taxon>Syngnathidae</taxon>
        <taxon>Hippocampus</taxon>
    </lineage>
</organism>
<sequence length="191" mass="20809">MMSQTMSAVLLFMKVLTVYCLSPSQPKVEADCDKNVDLSCLCRDSTHFQLLSWYKIIEQKRHFLISTGDGLVEKATFSQRATFGEGDSLHLPAVKPSDSGTYKCAITANVGGQNKDCVVDLVVHACVTNTPTMTMTNEMLNTIPSAVNTSQKNGEELPLPVVWSSLSYLAVGLAKVLISCIGVRVIQACRM</sequence>
<dbReference type="Pfam" id="PF07686">
    <property type="entry name" value="V-set"/>
    <property type="match status" value="1"/>
</dbReference>
<dbReference type="InterPro" id="IPR013783">
    <property type="entry name" value="Ig-like_fold"/>
</dbReference>
<name>A0A3Q2XNM9_HIPCM</name>
<evidence type="ECO:0000313" key="4">
    <source>
        <dbReference type="Ensembl" id="ENSHCOP00000006315.1"/>
    </source>
</evidence>
<feature type="signal peptide" evidence="2">
    <location>
        <begin position="1"/>
        <end position="20"/>
    </location>
</feature>
<feature type="transmembrane region" description="Helical" evidence="1">
    <location>
        <begin position="166"/>
        <end position="186"/>
    </location>
</feature>
<dbReference type="Gene3D" id="2.60.40.10">
    <property type="entry name" value="Immunoglobulins"/>
    <property type="match status" value="1"/>
</dbReference>
<dbReference type="InterPro" id="IPR003599">
    <property type="entry name" value="Ig_sub"/>
</dbReference>
<dbReference type="InterPro" id="IPR007110">
    <property type="entry name" value="Ig-like_dom"/>
</dbReference>
<evidence type="ECO:0000313" key="5">
    <source>
        <dbReference type="Proteomes" id="UP000264820"/>
    </source>
</evidence>
<evidence type="ECO:0000259" key="3">
    <source>
        <dbReference type="PROSITE" id="PS50835"/>
    </source>
</evidence>
<reference evidence="4" key="2">
    <citation type="submission" date="2025-09" db="UniProtKB">
        <authorList>
            <consortium name="Ensembl"/>
        </authorList>
    </citation>
    <scope>IDENTIFICATION</scope>
</reference>
<feature type="domain" description="Ig-like" evidence="3">
    <location>
        <begin position="23"/>
        <end position="120"/>
    </location>
</feature>
<keyword evidence="5" id="KW-1185">Reference proteome</keyword>
<keyword evidence="2" id="KW-0732">Signal</keyword>
<evidence type="ECO:0000256" key="1">
    <source>
        <dbReference type="SAM" id="Phobius"/>
    </source>
</evidence>
<dbReference type="GeneTree" id="ENSGT00990000203733"/>
<dbReference type="InterPro" id="IPR013106">
    <property type="entry name" value="Ig_V-set"/>
</dbReference>
<dbReference type="SUPFAM" id="SSF48726">
    <property type="entry name" value="Immunoglobulin"/>
    <property type="match status" value="1"/>
</dbReference>
<dbReference type="AlphaFoldDB" id="A0A3Q2XNM9"/>
<dbReference type="InterPro" id="IPR036179">
    <property type="entry name" value="Ig-like_dom_sf"/>
</dbReference>
<protein>
    <recommendedName>
        <fullName evidence="3">Ig-like domain-containing protein</fullName>
    </recommendedName>
</protein>
<proteinExistence type="predicted"/>